<dbReference type="Pfam" id="PF13462">
    <property type="entry name" value="Thioredoxin_4"/>
    <property type="match status" value="1"/>
</dbReference>
<protein>
    <submittedName>
        <fullName evidence="8">DsbA family protein</fullName>
    </submittedName>
</protein>
<dbReference type="InterPro" id="IPR013766">
    <property type="entry name" value="Thioredoxin_domain"/>
</dbReference>
<keyword evidence="3" id="KW-0560">Oxidoreductase</keyword>
<feature type="domain" description="Thioredoxin" evidence="7">
    <location>
        <begin position="37"/>
        <end position="240"/>
    </location>
</feature>
<dbReference type="SUPFAM" id="SSF52833">
    <property type="entry name" value="Thioredoxin-like"/>
    <property type="match status" value="1"/>
</dbReference>
<dbReference type="RefSeq" id="WP_388353559.1">
    <property type="nucleotide sequence ID" value="NZ_JBIAFJ010000046.1"/>
</dbReference>
<evidence type="ECO:0000256" key="2">
    <source>
        <dbReference type="ARBA" id="ARBA00022729"/>
    </source>
</evidence>
<dbReference type="Proteomes" id="UP001601197">
    <property type="component" value="Unassembled WGS sequence"/>
</dbReference>
<evidence type="ECO:0000259" key="7">
    <source>
        <dbReference type="PROSITE" id="PS51352"/>
    </source>
</evidence>
<comment type="caution">
    <text evidence="8">The sequence shown here is derived from an EMBL/GenBank/DDBJ whole genome shotgun (WGS) entry which is preliminary data.</text>
</comment>
<feature type="signal peptide" evidence="6">
    <location>
        <begin position="1"/>
        <end position="26"/>
    </location>
</feature>
<keyword evidence="5" id="KW-0676">Redox-active center</keyword>
<sequence>MSSSLRARRRRLVLITAVSGAAAVLASTIALTGTSGGPSAEKAPAASSSASVPDEREASLLALARREAGDPLAKGKADAPVVMIVYSDFQCPFCGKFARETEPELVREYVDKGVLRIEWRNFPVFGDESERAARAAWAAGQQGRFWQFHDVVFGKPRERNQGQFSAVRLRDMAREAGVADLDRFSTDMESEAAGEAVNTDQEEGYGLGVSSTPAFLVNTTPVLGAQPLTAFTVAVEKAAEEAGAAAR</sequence>
<dbReference type="Gene3D" id="3.40.30.10">
    <property type="entry name" value="Glutaredoxin"/>
    <property type="match status" value="1"/>
</dbReference>
<organism evidence="8 9">
    <name type="scientific">Streptomyces kebangsaanensis</name>
    <dbReference type="NCBI Taxonomy" id="864058"/>
    <lineage>
        <taxon>Bacteria</taxon>
        <taxon>Bacillati</taxon>
        <taxon>Actinomycetota</taxon>
        <taxon>Actinomycetes</taxon>
        <taxon>Kitasatosporales</taxon>
        <taxon>Streptomycetaceae</taxon>
        <taxon>Streptomyces</taxon>
    </lineage>
</organism>
<accession>A0ABW6L1V5</accession>
<evidence type="ECO:0000256" key="1">
    <source>
        <dbReference type="ARBA" id="ARBA00005791"/>
    </source>
</evidence>
<evidence type="ECO:0000256" key="6">
    <source>
        <dbReference type="SAM" id="SignalP"/>
    </source>
</evidence>
<name>A0ABW6L1V5_9ACTN</name>
<keyword evidence="9" id="KW-1185">Reference proteome</keyword>
<evidence type="ECO:0000256" key="5">
    <source>
        <dbReference type="ARBA" id="ARBA00023284"/>
    </source>
</evidence>
<dbReference type="PANTHER" id="PTHR13887:SF14">
    <property type="entry name" value="DISULFIDE BOND FORMATION PROTEIN D"/>
    <property type="match status" value="1"/>
</dbReference>
<reference evidence="8 9" key="1">
    <citation type="submission" date="2024-10" db="EMBL/GenBank/DDBJ databases">
        <title>The Natural Products Discovery Center: Release of the First 8490 Sequenced Strains for Exploring Actinobacteria Biosynthetic Diversity.</title>
        <authorList>
            <person name="Kalkreuter E."/>
            <person name="Kautsar S.A."/>
            <person name="Yang D."/>
            <person name="Bader C.D."/>
            <person name="Teijaro C.N."/>
            <person name="Fluegel L."/>
            <person name="Davis C.M."/>
            <person name="Simpson J.R."/>
            <person name="Lauterbach L."/>
            <person name="Steele A.D."/>
            <person name="Gui C."/>
            <person name="Meng S."/>
            <person name="Li G."/>
            <person name="Viehrig K."/>
            <person name="Ye F."/>
            <person name="Su P."/>
            <person name="Kiefer A.F."/>
            <person name="Nichols A."/>
            <person name="Cepeda A.J."/>
            <person name="Yan W."/>
            <person name="Fan B."/>
            <person name="Jiang Y."/>
            <person name="Adhikari A."/>
            <person name="Zheng C.-J."/>
            <person name="Schuster L."/>
            <person name="Cowan T.M."/>
            <person name="Smanski M.J."/>
            <person name="Chevrette M.G."/>
            <person name="De Carvalho L.P.S."/>
            <person name="Shen B."/>
        </authorList>
    </citation>
    <scope>NUCLEOTIDE SEQUENCE [LARGE SCALE GENOMIC DNA]</scope>
    <source>
        <strain evidence="8 9">NPDC007147</strain>
    </source>
</reference>
<evidence type="ECO:0000313" key="9">
    <source>
        <dbReference type="Proteomes" id="UP001601197"/>
    </source>
</evidence>
<evidence type="ECO:0000313" key="8">
    <source>
        <dbReference type="EMBL" id="MFE9174089.1"/>
    </source>
</evidence>
<comment type="similarity">
    <text evidence="1">Belongs to the thioredoxin family. DsbA subfamily.</text>
</comment>
<dbReference type="PANTHER" id="PTHR13887">
    <property type="entry name" value="GLUTATHIONE S-TRANSFERASE KAPPA"/>
    <property type="match status" value="1"/>
</dbReference>
<dbReference type="EMBL" id="JBIAFJ010000046">
    <property type="protein sequence ID" value="MFE9174089.1"/>
    <property type="molecule type" value="Genomic_DNA"/>
</dbReference>
<keyword evidence="4" id="KW-1015">Disulfide bond</keyword>
<keyword evidence="2 6" id="KW-0732">Signal</keyword>
<dbReference type="InterPro" id="IPR036249">
    <property type="entry name" value="Thioredoxin-like_sf"/>
</dbReference>
<proteinExistence type="inferred from homology"/>
<evidence type="ECO:0000256" key="4">
    <source>
        <dbReference type="ARBA" id="ARBA00023157"/>
    </source>
</evidence>
<gene>
    <name evidence="8" type="ORF">ACFYNZ_32405</name>
</gene>
<feature type="chain" id="PRO_5047188214" evidence="6">
    <location>
        <begin position="27"/>
        <end position="247"/>
    </location>
</feature>
<dbReference type="InterPro" id="IPR006311">
    <property type="entry name" value="TAT_signal"/>
</dbReference>
<dbReference type="InterPro" id="IPR012336">
    <property type="entry name" value="Thioredoxin-like_fold"/>
</dbReference>
<dbReference type="PROSITE" id="PS51352">
    <property type="entry name" value="THIOREDOXIN_2"/>
    <property type="match status" value="1"/>
</dbReference>
<evidence type="ECO:0000256" key="3">
    <source>
        <dbReference type="ARBA" id="ARBA00023002"/>
    </source>
</evidence>
<dbReference type="PROSITE" id="PS51318">
    <property type="entry name" value="TAT"/>
    <property type="match status" value="1"/>
</dbReference>